<comment type="subunit">
    <text evidence="6">Monomer.</text>
</comment>
<comment type="caution">
    <text evidence="6">Lacks conserved residue(s) required for the propagation of feature annotation.</text>
</comment>
<comment type="catalytic activity">
    <reaction evidence="6">
        <text>an N-acyl-L-alpha-aminoacyl-tRNA + H2O = an N-acyl-L-amino acid + a tRNA + H(+)</text>
        <dbReference type="Rhea" id="RHEA:54448"/>
        <dbReference type="Rhea" id="RHEA-COMP:10123"/>
        <dbReference type="Rhea" id="RHEA-COMP:13883"/>
        <dbReference type="ChEBI" id="CHEBI:15377"/>
        <dbReference type="ChEBI" id="CHEBI:15378"/>
        <dbReference type="ChEBI" id="CHEBI:59874"/>
        <dbReference type="ChEBI" id="CHEBI:78442"/>
        <dbReference type="ChEBI" id="CHEBI:138191"/>
        <dbReference type="EC" id="3.1.1.29"/>
    </reaction>
</comment>
<evidence type="ECO:0000313" key="8">
    <source>
        <dbReference type="Proteomes" id="UP000035068"/>
    </source>
</evidence>
<dbReference type="Proteomes" id="UP000035068">
    <property type="component" value="Unassembled WGS sequence"/>
</dbReference>
<proteinExistence type="inferred from homology"/>
<dbReference type="GO" id="GO:0000049">
    <property type="term" value="F:tRNA binding"/>
    <property type="evidence" value="ECO:0007669"/>
    <property type="project" value="UniProtKB-UniRule"/>
</dbReference>
<keyword evidence="8" id="KW-1185">Reference proteome</keyword>
<dbReference type="Pfam" id="PF01195">
    <property type="entry name" value="Pept_tRNA_hydro"/>
    <property type="match status" value="1"/>
</dbReference>
<comment type="function">
    <text evidence="6">Hydrolyzes ribosome-free peptidyl-tRNAs (with 1 or more amino acids incorporated), which drop off the ribosome during protein synthesis, or as a result of ribosome stalling.</text>
</comment>
<dbReference type="InterPro" id="IPR036416">
    <property type="entry name" value="Pept_tRNA_hydro_sf"/>
</dbReference>
<protein>
    <recommendedName>
        <fullName evidence="5 6">Peptidyl-tRNA hydrolase</fullName>
        <shortName evidence="6">Pth</shortName>
        <ecNumber evidence="1 6">3.1.1.29</ecNumber>
    </recommendedName>
</protein>
<evidence type="ECO:0000256" key="5">
    <source>
        <dbReference type="ARBA" id="ARBA00050038"/>
    </source>
</evidence>
<comment type="subcellular location">
    <subcellularLocation>
        <location evidence="6">Cytoplasm</location>
    </subcellularLocation>
</comment>
<keyword evidence="4 6" id="KW-0694">RNA-binding</keyword>
<dbReference type="NCBIfam" id="TIGR00447">
    <property type="entry name" value="pth"/>
    <property type="match status" value="1"/>
</dbReference>
<dbReference type="GO" id="GO:0006515">
    <property type="term" value="P:protein quality control for misfolded or incompletely synthesized proteins"/>
    <property type="evidence" value="ECO:0007669"/>
    <property type="project" value="UniProtKB-UniRule"/>
</dbReference>
<dbReference type="GO" id="GO:0004045">
    <property type="term" value="F:peptidyl-tRNA hydrolase activity"/>
    <property type="evidence" value="ECO:0007669"/>
    <property type="project" value="UniProtKB-UniRule"/>
</dbReference>
<feature type="binding site" evidence="6">
    <location>
        <position position="14"/>
    </location>
    <ligand>
        <name>tRNA</name>
        <dbReference type="ChEBI" id="CHEBI:17843"/>
    </ligand>
</feature>
<dbReference type="GO" id="GO:0072344">
    <property type="term" value="P:rescue of stalled ribosome"/>
    <property type="evidence" value="ECO:0007669"/>
    <property type="project" value="UniProtKB-UniRule"/>
</dbReference>
<name>A0A0C2DSE9_9BACT</name>
<organism evidence="7 8">
    <name type="scientific">Geoalkalibacter ferrihydriticus DSM 17813</name>
    <dbReference type="NCBI Taxonomy" id="1121915"/>
    <lineage>
        <taxon>Bacteria</taxon>
        <taxon>Pseudomonadati</taxon>
        <taxon>Thermodesulfobacteriota</taxon>
        <taxon>Desulfuromonadia</taxon>
        <taxon>Desulfuromonadales</taxon>
        <taxon>Geoalkalibacteraceae</taxon>
        <taxon>Geoalkalibacter</taxon>
    </lineage>
</organism>
<dbReference type="Gene3D" id="3.40.50.1470">
    <property type="entry name" value="Peptidyl-tRNA hydrolase"/>
    <property type="match status" value="1"/>
</dbReference>
<dbReference type="EMBL" id="JWJD01000003">
    <property type="protein sequence ID" value="KIH76384.1"/>
    <property type="molecule type" value="Genomic_DNA"/>
</dbReference>
<dbReference type="SUPFAM" id="SSF53178">
    <property type="entry name" value="Peptidyl-tRNA hydrolase-like"/>
    <property type="match status" value="1"/>
</dbReference>
<comment type="function">
    <text evidence="6">Catalyzes the release of premature peptidyl moieties from peptidyl-tRNA molecules trapped in stalled 50S ribosomal subunits, and thus maintains levels of free tRNAs and 50S ribosomes.</text>
</comment>
<evidence type="ECO:0000256" key="4">
    <source>
        <dbReference type="ARBA" id="ARBA00022884"/>
    </source>
</evidence>
<dbReference type="CDD" id="cd00462">
    <property type="entry name" value="PTH"/>
    <property type="match status" value="1"/>
</dbReference>
<evidence type="ECO:0000256" key="3">
    <source>
        <dbReference type="ARBA" id="ARBA00022801"/>
    </source>
</evidence>
<dbReference type="HAMAP" id="MF_00083">
    <property type="entry name" value="Pept_tRNA_hydro_bact"/>
    <property type="match status" value="1"/>
</dbReference>
<feature type="binding site" evidence="6">
    <location>
        <position position="64"/>
    </location>
    <ligand>
        <name>tRNA</name>
        <dbReference type="ChEBI" id="CHEBI:17843"/>
    </ligand>
</feature>
<accession>A0A0C2DSE9</accession>
<dbReference type="GO" id="GO:0005737">
    <property type="term" value="C:cytoplasm"/>
    <property type="evidence" value="ECO:0007669"/>
    <property type="project" value="UniProtKB-SubCell"/>
</dbReference>
<feature type="active site" description="Proton acceptor" evidence="6">
    <location>
        <position position="19"/>
    </location>
</feature>
<dbReference type="RefSeq" id="WP_040098820.1">
    <property type="nucleotide sequence ID" value="NZ_JWJD01000003.1"/>
</dbReference>
<keyword evidence="2 6" id="KW-0820">tRNA-binding</keyword>
<gene>
    <name evidence="6" type="primary">pth</name>
    <name evidence="7" type="ORF">GFER_09085</name>
</gene>
<comment type="similarity">
    <text evidence="6">Belongs to the PTH family.</text>
</comment>
<sequence length="191" mass="20566">MKLIVGLGNPGETYANTRHNVGFMAVRRIADRTGIALKKKGYQGLYGVGRLAGEEVTLLQPHTYMNLSGASVGSACKSLGVSPGDLLVLHDDVDLPFGTLRIKLSGGHGGQKGVRHIKEVLGSEDFLRLRIGVGRPVAGQEVADYVLRAFAREEMEVLDSLLDRAAQAVEAILRDGVQKAMNTYHSREVTA</sequence>
<dbReference type="FunFam" id="3.40.50.1470:FF:000001">
    <property type="entry name" value="Peptidyl-tRNA hydrolase"/>
    <property type="match status" value="1"/>
</dbReference>
<dbReference type="PANTHER" id="PTHR17224:SF1">
    <property type="entry name" value="PEPTIDYL-TRNA HYDROLASE"/>
    <property type="match status" value="1"/>
</dbReference>
<feature type="site" description="Discriminates between blocked and unblocked aminoacyl-tRNA" evidence="6">
    <location>
        <position position="9"/>
    </location>
</feature>
<keyword evidence="3 6" id="KW-0378">Hydrolase</keyword>
<feature type="site" description="Stabilizes the basic form of H active site to accept a proton" evidence="6">
    <location>
        <position position="91"/>
    </location>
</feature>
<dbReference type="PANTHER" id="PTHR17224">
    <property type="entry name" value="PEPTIDYL-TRNA HYDROLASE"/>
    <property type="match status" value="1"/>
</dbReference>
<comment type="caution">
    <text evidence="7">The sequence shown here is derived from an EMBL/GenBank/DDBJ whole genome shotgun (WGS) entry which is preliminary data.</text>
</comment>
<feature type="binding site" evidence="6">
    <location>
        <position position="66"/>
    </location>
    <ligand>
        <name>tRNA</name>
        <dbReference type="ChEBI" id="CHEBI:17843"/>
    </ligand>
</feature>
<dbReference type="InterPro" id="IPR001328">
    <property type="entry name" value="Pept_tRNA_hydro"/>
</dbReference>
<evidence type="ECO:0000256" key="2">
    <source>
        <dbReference type="ARBA" id="ARBA00022555"/>
    </source>
</evidence>
<dbReference type="AlphaFoldDB" id="A0A0C2DSE9"/>
<keyword evidence="6" id="KW-0963">Cytoplasm</keyword>
<evidence type="ECO:0000256" key="1">
    <source>
        <dbReference type="ARBA" id="ARBA00013260"/>
    </source>
</evidence>
<reference evidence="7 8" key="1">
    <citation type="submission" date="2014-12" db="EMBL/GenBank/DDBJ databases">
        <title>Genomes of Geoalkalibacter ferrihydriticus and Geoalkalibacter subterraneus, two haloalkaliphilic metal-reducing members of the Geobacteraceae.</title>
        <authorList>
            <person name="Badalamenti J.P."/>
            <person name="Torres C.I."/>
            <person name="Krajmalnik-Brown R."/>
            <person name="Bond D.R."/>
        </authorList>
    </citation>
    <scope>NUCLEOTIDE SEQUENCE [LARGE SCALE GENOMIC DNA]</scope>
    <source>
        <strain evidence="7 8">DSM 17813</strain>
    </source>
</reference>
<evidence type="ECO:0000256" key="6">
    <source>
        <dbReference type="HAMAP-Rule" id="MF_00083"/>
    </source>
</evidence>
<evidence type="ECO:0000313" key="7">
    <source>
        <dbReference type="EMBL" id="KIH76384.1"/>
    </source>
</evidence>
<dbReference type="EC" id="3.1.1.29" evidence="1 6"/>